<organism evidence="4 5">
    <name type="scientific">Neokomagataea anthophila</name>
    <dbReference type="NCBI Taxonomy" id="2826925"/>
    <lineage>
        <taxon>Bacteria</taxon>
        <taxon>Pseudomonadati</taxon>
        <taxon>Pseudomonadota</taxon>
        <taxon>Alphaproteobacteria</taxon>
        <taxon>Acetobacterales</taxon>
        <taxon>Acetobacteraceae</taxon>
        <taxon>Neokomagataea</taxon>
    </lineage>
</organism>
<dbReference type="InterPro" id="IPR054170">
    <property type="entry name" value="RlmL_1st"/>
</dbReference>
<dbReference type="PANTHER" id="PTHR47313">
    <property type="entry name" value="RIBOSOMAL RNA LARGE SUBUNIT METHYLTRANSFERASE K/L"/>
    <property type="match status" value="1"/>
</dbReference>
<gene>
    <name evidence="4" type="ORF">KB213_00485</name>
</gene>
<name>A0ABS5E3R5_9PROT</name>
<dbReference type="EMBL" id="JAGRQH010000001">
    <property type="protein sequence ID" value="MBR0558538.1"/>
    <property type="molecule type" value="Genomic_DNA"/>
</dbReference>
<keyword evidence="5" id="KW-1185">Reference proteome</keyword>
<accession>A0ABS5E3R5</accession>
<feature type="domain" description="RlmL ferredoxin-like" evidence="3">
    <location>
        <begin position="8"/>
        <end position="63"/>
    </location>
</feature>
<comment type="caution">
    <text evidence="4">The sequence shown here is derived from an EMBL/GenBank/DDBJ whole genome shotgun (WGS) entry which is preliminary data.</text>
</comment>
<feature type="domain" description="THUMP" evidence="2">
    <location>
        <begin position="73"/>
        <end position="154"/>
    </location>
</feature>
<protein>
    <recommendedName>
        <fullName evidence="6">RNA methyltransferase</fullName>
    </recommendedName>
</protein>
<evidence type="ECO:0000256" key="1">
    <source>
        <dbReference type="ARBA" id="ARBA00022603"/>
    </source>
</evidence>
<dbReference type="PANTHER" id="PTHR47313:SF1">
    <property type="entry name" value="RIBOSOMAL RNA LARGE SUBUNIT METHYLTRANSFERASE K_L"/>
    <property type="match status" value="1"/>
</dbReference>
<evidence type="ECO:0000259" key="2">
    <source>
        <dbReference type="Pfam" id="PF02926"/>
    </source>
</evidence>
<evidence type="ECO:0000313" key="4">
    <source>
        <dbReference type="EMBL" id="MBR0558538.1"/>
    </source>
</evidence>
<reference evidence="4 5" key="1">
    <citation type="submission" date="2021-04" db="EMBL/GenBank/DDBJ databases">
        <title>The complete genome sequence of Neokomagataea sp. TBRC 2177.</title>
        <authorList>
            <person name="Charoenyingcharoen P."/>
            <person name="Yukphan P."/>
        </authorList>
    </citation>
    <scope>NUCLEOTIDE SEQUENCE [LARGE SCALE GENOMIC DNA]</scope>
    <source>
        <strain evidence="4 5">TBRC 2177</strain>
    </source>
</reference>
<evidence type="ECO:0000313" key="5">
    <source>
        <dbReference type="Proteomes" id="UP000677812"/>
    </source>
</evidence>
<proteinExistence type="predicted"/>
<dbReference type="Pfam" id="PF22020">
    <property type="entry name" value="RlmL_1st"/>
    <property type="match status" value="1"/>
</dbReference>
<evidence type="ECO:0008006" key="6">
    <source>
        <dbReference type="Google" id="ProtNLM"/>
    </source>
</evidence>
<dbReference type="Pfam" id="PF02926">
    <property type="entry name" value="THUMP"/>
    <property type="match status" value="1"/>
</dbReference>
<keyword evidence="1" id="KW-0808">Transferase</keyword>
<dbReference type="Gene3D" id="3.30.2130.30">
    <property type="match status" value="1"/>
</dbReference>
<dbReference type="Proteomes" id="UP000677812">
    <property type="component" value="Unassembled WGS sequence"/>
</dbReference>
<keyword evidence="1" id="KW-0489">Methyltransferase</keyword>
<evidence type="ECO:0000259" key="3">
    <source>
        <dbReference type="Pfam" id="PF22020"/>
    </source>
</evidence>
<dbReference type="InterPro" id="IPR004114">
    <property type="entry name" value="THUMP_dom"/>
</dbReference>
<dbReference type="CDD" id="cd11715">
    <property type="entry name" value="THUMP_AdoMetMT"/>
    <property type="match status" value="1"/>
</dbReference>
<sequence>MTTSTDFEIFLAAPPGLEMVLADEIRLKGFKRPRIVPGGVTIRGGWPEVWRANLWIRGASRVLARIASFHVRHLAQLDDLARAVEWSTLLRPDVPVHVEAHCAGSRLYHSGAVAERIGKAIHTTLGAPLAEGDVEPAVTVMARIERDVCVLSLDTSGQMHSVWPGEAA</sequence>